<name>A0A1J6IDA1_NICAT</name>
<dbReference type="EMBL" id="MJEQ01037188">
    <property type="protein sequence ID" value="OIT02372.1"/>
    <property type="molecule type" value="Genomic_DNA"/>
</dbReference>
<accession>A0A1J6IDA1</accession>
<reference evidence="1" key="1">
    <citation type="submission" date="2016-11" db="EMBL/GenBank/DDBJ databases">
        <title>The genome of Nicotiana attenuata.</title>
        <authorList>
            <person name="Xu S."/>
            <person name="Brockmoeller T."/>
            <person name="Gaquerel E."/>
            <person name="Navarro A."/>
            <person name="Kuhl H."/>
            <person name="Gase K."/>
            <person name="Ling Z."/>
            <person name="Zhou W."/>
            <person name="Kreitzer C."/>
            <person name="Stanke M."/>
            <person name="Tang H."/>
            <person name="Lyons E."/>
            <person name="Pandey P."/>
            <person name="Pandey S.P."/>
            <person name="Timmermann B."/>
            <person name="Baldwin I.T."/>
        </authorList>
    </citation>
    <scope>NUCLEOTIDE SEQUENCE [LARGE SCALE GENOMIC DNA]</scope>
    <source>
        <strain evidence="1">UT</strain>
    </source>
</reference>
<protein>
    <submittedName>
        <fullName evidence="1">Uncharacterized protein</fullName>
    </submittedName>
</protein>
<dbReference type="Gramene" id="OIT02372">
    <property type="protein sequence ID" value="OIT02372"/>
    <property type="gene ID" value="A4A49_37153"/>
</dbReference>
<dbReference type="Proteomes" id="UP000187609">
    <property type="component" value="Unassembled WGS sequence"/>
</dbReference>
<dbReference type="AlphaFoldDB" id="A0A1J6IDA1"/>
<organism evidence="1 2">
    <name type="scientific">Nicotiana attenuata</name>
    <name type="common">Coyote tobacco</name>
    <dbReference type="NCBI Taxonomy" id="49451"/>
    <lineage>
        <taxon>Eukaryota</taxon>
        <taxon>Viridiplantae</taxon>
        <taxon>Streptophyta</taxon>
        <taxon>Embryophyta</taxon>
        <taxon>Tracheophyta</taxon>
        <taxon>Spermatophyta</taxon>
        <taxon>Magnoliopsida</taxon>
        <taxon>eudicotyledons</taxon>
        <taxon>Gunneridae</taxon>
        <taxon>Pentapetalae</taxon>
        <taxon>asterids</taxon>
        <taxon>lamiids</taxon>
        <taxon>Solanales</taxon>
        <taxon>Solanaceae</taxon>
        <taxon>Nicotianoideae</taxon>
        <taxon>Nicotianeae</taxon>
        <taxon>Nicotiana</taxon>
    </lineage>
</organism>
<keyword evidence="2" id="KW-1185">Reference proteome</keyword>
<evidence type="ECO:0000313" key="1">
    <source>
        <dbReference type="EMBL" id="OIT02372.1"/>
    </source>
</evidence>
<gene>
    <name evidence="1" type="ORF">A4A49_37153</name>
</gene>
<sequence>MLYEAHLPYLFLSSIQKGDDPRKNLNLLREGPKYMPAAAFQTSLFLHSEALATEKDMELSKGDSDAASSFLIWCT</sequence>
<comment type="caution">
    <text evidence="1">The sequence shown here is derived from an EMBL/GenBank/DDBJ whole genome shotgun (WGS) entry which is preliminary data.</text>
</comment>
<proteinExistence type="predicted"/>
<evidence type="ECO:0000313" key="2">
    <source>
        <dbReference type="Proteomes" id="UP000187609"/>
    </source>
</evidence>